<protein>
    <submittedName>
        <fullName evidence="2">Uncharacterized protein</fullName>
    </submittedName>
</protein>
<sequence>MNKWIKLLVFLPIPIFMMIVNYLVDPAGLFRIDYEAVAQSMVNGNKTMITKNNINERKVKENMIKKMPKHVECIAVGPSLVMGIRQGDTGTDSFYNLGESGADFYDIFAQFGLLEINGVNYNRVIFCIDSYFFDENLNKTFTRNMELMPYAEYMLDVIDGNIKTAQPKEKNGIYAYKQLLSPQLFQTSLHLIRDRGLESAVSGGWIVADNYKGEKWTVANQNIYEWAYYMPDGSWVYGINTQEKDENYVIQHSNEYAIESQFSKGKHLGNYPKESFEKLVKYLLDKNVRVDLYLCPVAPTLWDRINNDEYYVLNELEDFAIDMSAKYNLKITGSYNPYKLGMTNKDFYDSRHVRHELLSTYFDFKP</sequence>
<keyword evidence="1" id="KW-0472">Membrane</keyword>
<dbReference type="Proteomes" id="UP000030993">
    <property type="component" value="Unassembled WGS sequence"/>
</dbReference>
<keyword evidence="1" id="KW-0812">Transmembrane</keyword>
<reference evidence="2 3" key="1">
    <citation type="journal article" date="2013" name="PLoS ONE">
        <title>Identification and characterization of three novel lipases belonging to families II and V from Anaerovibrio lipolyticus 5ST.</title>
        <authorList>
            <person name="Prive F."/>
            <person name="Kaderbhai N.N."/>
            <person name="Girdwood S."/>
            <person name="Worgan H.J."/>
            <person name="Pinloche E."/>
            <person name="Scollan N.D."/>
            <person name="Huws S.A."/>
            <person name="Newbold C.J."/>
        </authorList>
    </citation>
    <scope>NUCLEOTIDE SEQUENCE [LARGE SCALE GENOMIC DNA]</scope>
    <source>
        <strain evidence="2 3">5S</strain>
    </source>
</reference>
<organism evidence="2 3">
    <name type="scientific">Anaerovibrio lipolyticus</name>
    <dbReference type="NCBI Taxonomy" id="82374"/>
    <lineage>
        <taxon>Bacteria</taxon>
        <taxon>Bacillati</taxon>
        <taxon>Bacillota</taxon>
        <taxon>Negativicutes</taxon>
        <taxon>Selenomonadales</taxon>
        <taxon>Selenomonadaceae</taxon>
        <taxon>Anaerovibrio</taxon>
    </lineage>
</organism>
<evidence type="ECO:0000313" key="3">
    <source>
        <dbReference type="Proteomes" id="UP000030993"/>
    </source>
</evidence>
<feature type="transmembrane region" description="Helical" evidence="1">
    <location>
        <begin position="7"/>
        <end position="24"/>
    </location>
</feature>
<comment type="caution">
    <text evidence="2">The sequence shown here is derived from an EMBL/GenBank/DDBJ whole genome shotgun (WGS) entry which is preliminary data.</text>
</comment>
<dbReference type="STRING" id="82374.NZ47_08665"/>
<evidence type="ECO:0000256" key="1">
    <source>
        <dbReference type="SAM" id="Phobius"/>
    </source>
</evidence>
<keyword evidence="1" id="KW-1133">Transmembrane helix</keyword>
<dbReference type="AlphaFoldDB" id="A0A0B2JYW4"/>
<gene>
    <name evidence="2" type="ORF">NZ47_08665</name>
</gene>
<proteinExistence type="predicted"/>
<name>A0A0B2JYW4_9FIRM</name>
<accession>A0A0B2JYW4</accession>
<evidence type="ECO:0000313" key="2">
    <source>
        <dbReference type="EMBL" id="KHM51771.1"/>
    </source>
</evidence>
<keyword evidence="3" id="KW-1185">Reference proteome</keyword>
<dbReference type="EMBL" id="JSCE01000173">
    <property type="protein sequence ID" value="KHM51771.1"/>
    <property type="molecule type" value="Genomic_DNA"/>
</dbReference>
<dbReference type="RefSeq" id="WP_039209329.1">
    <property type="nucleotide sequence ID" value="NZ_JSCE01000173.1"/>
</dbReference>